<dbReference type="InterPro" id="IPR012461">
    <property type="entry name" value="SACK1"/>
</dbReference>
<evidence type="ECO:0000259" key="5">
    <source>
        <dbReference type="Pfam" id="PF07894"/>
    </source>
</evidence>
<evidence type="ECO:0000313" key="6">
    <source>
        <dbReference type="EMBL" id="KAJ1124231.1"/>
    </source>
</evidence>
<feature type="domain" description="Scaffolding anchor of CK1" evidence="5">
    <location>
        <begin position="30"/>
        <end position="293"/>
    </location>
</feature>
<dbReference type="GO" id="GO:0019901">
    <property type="term" value="F:protein kinase binding"/>
    <property type="evidence" value="ECO:0007669"/>
    <property type="project" value="TreeGrafter"/>
</dbReference>
<dbReference type="AlphaFoldDB" id="A0AAV7P7N8"/>
<evidence type="ECO:0000256" key="3">
    <source>
        <dbReference type="ARBA" id="ARBA00022490"/>
    </source>
</evidence>
<evidence type="ECO:0000256" key="4">
    <source>
        <dbReference type="SAM" id="MobiDB-lite"/>
    </source>
</evidence>
<comment type="similarity">
    <text evidence="2">Belongs to the FAM83 family.</text>
</comment>
<dbReference type="GO" id="GO:0007165">
    <property type="term" value="P:signal transduction"/>
    <property type="evidence" value="ECO:0007669"/>
    <property type="project" value="TreeGrafter"/>
</dbReference>
<dbReference type="GO" id="GO:0032006">
    <property type="term" value="P:regulation of TOR signaling"/>
    <property type="evidence" value="ECO:0007669"/>
    <property type="project" value="TreeGrafter"/>
</dbReference>
<keyword evidence="7" id="KW-1185">Reference proteome</keyword>
<sequence length="590" mass="65933">MANLSQCLDDLPTGHLWSRQWDEAALLQRDLYNEAQRLAVEQLLAGGRNAFWAFLQKEKVVAFLSEEEIDAILASSVLPGSEDGADLSLLSASMDCSSVTYFPDRSDVEPPPLELGWPAFCTGSYRGVTRAEVHFQPNYGECIYSCKDAVRKLIRGAKEVIAVVMDSFTDIDIFRDIQDACKKRRVPAYILLDHSALPQFLKMCEHLGVSPEEERLLRVRTITGNTYYTRSGAKIIGKVHEKFILVDGMKAATGNYSFTWTDGKLNSSNVLVLSGQVVEHFDLQFRILYAQSKAINPKLIVSSKSLGTFEHLVGRKLPPRPFVMSNFLKLEMAKLSSTPKRTEEQLAKNVEKQSCVSDTSITSVAGEEEWLRDRDLALDLRETATISTQTEPWEEGSRVEVSNAGTQTMVATMTTATQTHVVAKEVSTQTLVQAKTITTQTEMDEGLKYSLEQRNRNIEQPQTYGRSSTASSSSSSSSSTSTIGSTSSTSSHSSLQSTDYVGFGKYAGVHQREYTLRDCFKKLAKERQYHYTTIRSKLDHMVSILSKRNRMADTYLGHSQTAANYNLRRRNELHGSFLSLRDVPFYASGQ</sequence>
<evidence type="ECO:0000256" key="1">
    <source>
        <dbReference type="ARBA" id="ARBA00004496"/>
    </source>
</evidence>
<name>A0AAV7P7N8_PLEWA</name>
<dbReference type="PANTHER" id="PTHR16181">
    <property type="entry name" value="PROTEIN FAM83A-RELATED"/>
    <property type="match status" value="1"/>
</dbReference>
<evidence type="ECO:0000313" key="7">
    <source>
        <dbReference type="Proteomes" id="UP001066276"/>
    </source>
</evidence>
<keyword evidence="3" id="KW-0963">Cytoplasm</keyword>
<dbReference type="SUPFAM" id="SSF56024">
    <property type="entry name" value="Phospholipase D/nuclease"/>
    <property type="match status" value="1"/>
</dbReference>
<dbReference type="EMBL" id="JANPWB010000011">
    <property type="protein sequence ID" value="KAJ1124231.1"/>
    <property type="molecule type" value="Genomic_DNA"/>
</dbReference>
<dbReference type="Proteomes" id="UP001066276">
    <property type="component" value="Chromosome 7"/>
</dbReference>
<dbReference type="GO" id="GO:1902808">
    <property type="term" value="P:positive regulation of cell cycle G1/S phase transition"/>
    <property type="evidence" value="ECO:0007669"/>
    <property type="project" value="TreeGrafter"/>
</dbReference>
<accession>A0AAV7P7N8</accession>
<proteinExistence type="inferred from homology"/>
<feature type="compositionally biased region" description="Low complexity" evidence="4">
    <location>
        <begin position="467"/>
        <end position="495"/>
    </location>
</feature>
<dbReference type="GO" id="GO:1902480">
    <property type="term" value="P:protein localization to mitotic spindle"/>
    <property type="evidence" value="ECO:0007669"/>
    <property type="project" value="TreeGrafter"/>
</dbReference>
<evidence type="ECO:0000256" key="2">
    <source>
        <dbReference type="ARBA" id="ARBA00006937"/>
    </source>
</evidence>
<gene>
    <name evidence="6" type="ORF">NDU88_002692</name>
</gene>
<dbReference type="Gene3D" id="3.30.870.10">
    <property type="entry name" value="Endonuclease Chain A"/>
    <property type="match status" value="1"/>
</dbReference>
<comment type="subcellular location">
    <subcellularLocation>
        <location evidence="1">Cytoplasm</location>
    </subcellularLocation>
</comment>
<protein>
    <recommendedName>
        <fullName evidence="5">Scaffolding anchor of CK1 domain-containing protein</fullName>
    </recommendedName>
</protein>
<dbReference type="PANTHER" id="PTHR16181:SF29">
    <property type="entry name" value="PROTEIN FAM83A-RELATED"/>
    <property type="match status" value="1"/>
</dbReference>
<comment type="caution">
    <text evidence="6">The sequence shown here is derived from an EMBL/GenBank/DDBJ whole genome shotgun (WGS) entry which is preliminary data.</text>
</comment>
<dbReference type="GO" id="GO:0005829">
    <property type="term" value="C:cytosol"/>
    <property type="evidence" value="ECO:0007669"/>
    <property type="project" value="TreeGrafter"/>
</dbReference>
<dbReference type="FunFam" id="3.30.870.10:FF:000004">
    <property type="entry name" value="protein FAM83H isoform X2"/>
    <property type="match status" value="1"/>
</dbReference>
<reference evidence="6" key="1">
    <citation type="journal article" date="2022" name="bioRxiv">
        <title>Sequencing and chromosome-scale assembly of the giantPleurodeles waltlgenome.</title>
        <authorList>
            <person name="Brown T."/>
            <person name="Elewa A."/>
            <person name="Iarovenko S."/>
            <person name="Subramanian E."/>
            <person name="Araus A.J."/>
            <person name="Petzold A."/>
            <person name="Susuki M."/>
            <person name="Suzuki K.-i.T."/>
            <person name="Hayashi T."/>
            <person name="Toyoda A."/>
            <person name="Oliveira C."/>
            <person name="Osipova E."/>
            <person name="Leigh N.D."/>
            <person name="Simon A."/>
            <person name="Yun M.H."/>
        </authorList>
    </citation>
    <scope>NUCLEOTIDE SEQUENCE</scope>
    <source>
        <strain evidence="6">20211129_DDA</strain>
        <tissue evidence="6">Liver</tissue>
    </source>
</reference>
<dbReference type="Pfam" id="PF07894">
    <property type="entry name" value="SACK1"/>
    <property type="match status" value="1"/>
</dbReference>
<dbReference type="GO" id="GO:0097431">
    <property type="term" value="C:mitotic spindle pole"/>
    <property type="evidence" value="ECO:0007669"/>
    <property type="project" value="TreeGrafter"/>
</dbReference>
<dbReference type="GO" id="GO:0070372">
    <property type="term" value="P:regulation of ERK1 and ERK2 cascade"/>
    <property type="evidence" value="ECO:0007669"/>
    <property type="project" value="TreeGrafter"/>
</dbReference>
<dbReference type="InterPro" id="IPR050944">
    <property type="entry name" value="FAM83"/>
</dbReference>
<organism evidence="6 7">
    <name type="scientific">Pleurodeles waltl</name>
    <name type="common">Iberian ribbed newt</name>
    <dbReference type="NCBI Taxonomy" id="8319"/>
    <lineage>
        <taxon>Eukaryota</taxon>
        <taxon>Metazoa</taxon>
        <taxon>Chordata</taxon>
        <taxon>Craniata</taxon>
        <taxon>Vertebrata</taxon>
        <taxon>Euteleostomi</taxon>
        <taxon>Amphibia</taxon>
        <taxon>Batrachia</taxon>
        <taxon>Caudata</taxon>
        <taxon>Salamandroidea</taxon>
        <taxon>Salamandridae</taxon>
        <taxon>Pleurodelinae</taxon>
        <taxon>Pleurodeles</taxon>
    </lineage>
</organism>
<feature type="region of interest" description="Disordered" evidence="4">
    <location>
        <begin position="458"/>
        <end position="495"/>
    </location>
</feature>